<reference evidence="3 4" key="1">
    <citation type="journal article" date="2012" name="Eukaryot. Cell">
        <title>Genome sequence of the fungus Glarea lozoyensis: the first genome sequence of a species from the Helotiaceae family.</title>
        <authorList>
            <person name="Youssar L."/>
            <person name="Gruening B.A."/>
            <person name="Erxleben A."/>
            <person name="Guenther S."/>
            <person name="Huettel W."/>
        </authorList>
    </citation>
    <scope>NUCLEOTIDE SEQUENCE [LARGE SCALE GENOMIC DNA]</scope>
    <source>
        <strain evidence="4">ATCC 74030 / MF5533</strain>
    </source>
</reference>
<dbReference type="OrthoDB" id="3439209at2759"/>
<proteinExistence type="predicted"/>
<evidence type="ECO:0000256" key="1">
    <source>
        <dbReference type="SAM" id="MobiDB-lite"/>
    </source>
</evidence>
<dbReference type="EMBL" id="AGUE01000248">
    <property type="protein sequence ID" value="EHK96479.1"/>
    <property type="molecule type" value="Genomic_DNA"/>
</dbReference>
<feature type="domain" description="Myb-like" evidence="2">
    <location>
        <begin position="160"/>
        <end position="225"/>
    </location>
</feature>
<evidence type="ECO:0000259" key="2">
    <source>
        <dbReference type="PROSITE" id="PS50090"/>
    </source>
</evidence>
<feature type="region of interest" description="Disordered" evidence="1">
    <location>
        <begin position="1"/>
        <end position="35"/>
    </location>
</feature>
<dbReference type="HOGENOM" id="CLU_1214879_0_0_1"/>
<feature type="compositionally biased region" description="Polar residues" evidence="1">
    <location>
        <begin position="1"/>
        <end position="20"/>
    </location>
</feature>
<accession>H0EYA9</accession>
<dbReference type="InParanoid" id="H0EYA9"/>
<dbReference type="InterPro" id="IPR001005">
    <property type="entry name" value="SANT/Myb"/>
</dbReference>
<evidence type="ECO:0000313" key="3">
    <source>
        <dbReference type="EMBL" id="EHK96479.1"/>
    </source>
</evidence>
<dbReference type="AlphaFoldDB" id="H0EYA9"/>
<name>H0EYA9_GLAL7</name>
<organism evidence="3 4">
    <name type="scientific">Glarea lozoyensis (strain ATCC 74030 / MF5533)</name>
    <dbReference type="NCBI Taxonomy" id="1104152"/>
    <lineage>
        <taxon>Eukaryota</taxon>
        <taxon>Fungi</taxon>
        <taxon>Dikarya</taxon>
        <taxon>Ascomycota</taxon>
        <taxon>Pezizomycotina</taxon>
        <taxon>Leotiomycetes</taxon>
        <taxon>Helotiales</taxon>
        <taxon>Helotiaceae</taxon>
        <taxon>Glarea</taxon>
    </lineage>
</organism>
<keyword evidence="4" id="KW-1185">Reference proteome</keyword>
<evidence type="ECO:0000313" key="4">
    <source>
        <dbReference type="Proteomes" id="UP000005446"/>
    </source>
</evidence>
<dbReference type="PROSITE" id="PS50090">
    <property type="entry name" value="MYB_LIKE"/>
    <property type="match status" value="1"/>
</dbReference>
<sequence>MDNNSNAWGDSQPVTTTGDDTWNEQMEELGRSESHPWRASFARGSISELANSRVGLDDDVCQSHNQRDMEVFQPILASVDSINKSLWMAPRQARIDDHRMYEHQDYHDGLPAFGVQFGLGQQYNDTLTAIDDIDIRRKGKFTEAESTLRGRFRTLTKHKNARVRKPEWDENDDRLLKKAVRKMAYGSDVAHCKVPWKQVAEYISKHGGSYHFGNATCRKRWDELQKAA</sequence>
<dbReference type="Gene3D" id="1.10.10.60">
    <property type="entry name" value="Homeodomain-like"/>
    <property type="match status" value="1"/>
</dbReference>
<gene>
    <name evidence="3" type="ORF">M7I_7808</name>
</gene>
<comment type="caution">
    <text evidence="3">The sequence shown here is derived from an EMBL/GenBank/DDBJ whole genome shotgun (WGS) entry which is preliminary data.</text>
</comment>
<dbReference type="Proteomes" id="UP000005446">
    <property type="component" value="Unassembled WGS sequence"/>
</dbReference>
<protein>
    <recommendedName>
        <fullName evidence="2">Myb-like domain-containing protein</fullName>
    </recommendedName>
</protein>